<organism evidence="2 3">
    <name type="scientific">[Myrmecia] bisecta</name>
    <dbReference type="NCBI Taxonomy" id="41462"/>
    <lineage>
        <taxon>Eukaryota</taxon>
        <taxon>Viridiplantae</taxon>
        <taxon>Chlorophyta</taxon>
        <taxon>core chlorophytes</taxon>
        <taxon>Trebouxiophyceae</taxon>
        <taxon>Trebouxiales</taxon>
        <taxon>Trebouxiaceae</taxon>
        <taxon>Myrmecia</taxon>
    </lineage>
</organism>
<dbReference type="EMBL" id="JALJOR010000008">
    <property type="protein sequence ID" value="KAK9812838.1"/>
    <property type="molecule type" value="Genomic_DNA"/>
</dbReference>
<evidence type="ECO:0000313" key="3">
    <source>
        <dbReference type="Proteomes" id="UP001489004"/>
    </source>
</evidence>
<name>A0AAW1PS71_9CHLO</name>
<protein>
    <submittedName>
        <fullName evidence="2">Uncharacterized protein</fullName>
    </submittedName>
</protein>
<reference evidence="2 3" key="1">
    <citation type="journal article" date="2024" name="Nat. Commun.">
        <title>Phylogenomics reveals the evolutionary origins of lichenization in chlorophyte algae.</title>
        <authorList>
            <person name="Puginier C."/>
            <person name="Libourel C."/>
            <person name="Otte J."/>
            <person name="Skaloud P."/>
            <person name="Haon M."/>
            <person name="Grisel S."/>
            <person name="Petersen M."/>
            <person name="Berrin J.G."/>
            <person name="Delaux P.M."/>
            <person name="Dal Grande F."/>
            <person name="Keller J."/>
        </authorList>
    </citation>
    <scope>NUCLEOTIDE SEQUENCE [LARGE SCALE GENOMIC DNA]</scope>
    <source>
        <strain evidence="2 3">SAG 2043</strain>
    </source>
</reference>
<gene>
    <name evidence="2" type="ORF">WJX72_004565</name>
</gene>
<comment type="caution">
    <text evidence="2">The sequence shown here is derived from an EMBL/GenBank/DDBJ whole genome shotgun (WGS) entry which is preliminary data.</text>
</comment>
<evidence type="ECO:0000256" key="1">
    <source>
        <dbReference type="SAM" id="MobiDB-lite"/>
    </source>
</evidence>
<evidence type="ECO:0000313" key="2">
    <source>
        <dbReference type="EMBL" id="KAK9812838.1"/>
    </source>
</evidence>
<dbReference type="AlphaFoldDB" id="A0AAW1PS71"/>
<dbReference type="Proteomes" id="UP001489004">
    <property type="component" value="Unassembled WGS sequence"/>
</dbReference>
<sequence>MRDAAAAATALVGSSIWDAADYVLRRYAGESVPAAEEELASWCADGHYRDWDRLDLAGERAVNVMFCLKYSTPAGRATMFNYHNLTNGAEGGTDDIRQLAQRPCSCHSIDGQFKDSEHVFTGDAAFIAAAYPQANALYQLASMDDMVQQLADEVRSFHCRASVRRLADYGLYPKFHKMPSQNSSEFIELLARYKSRRSAQNQQLTTVIRTLDFKRLYTKVDQTDLKHTMDWWLQEVWALHPGKPYLQASSERGSEPRWLEHPEDSGSHQPDGQLFTFTLSSIQEMSHFIVDNAFIRVGTQRSARAVAILLTFQSTARFLDDVGSLNNPPIDDRYGMGDGWAHYTYIKQQDELGFSGGYQLYTHISA</sequence>
<keyword evidence="3" id="KW-1185">Reference proteome</keyword>
<accession>A0AAW1PS71</accession>
<feature type="region of interest" description="Disordered" evidence="1">
    <location>
        <begin position="247"/>
        <end position="270"/>
    </location>
</feature>
<proteinExistence type="predicted"/>
<feature type="compositionally biased region" description="Basic and acidic residues" evidence="1">
    <location>
        <begin position="252"/>
        <end position="266"/>
    </location>
</feature>